<comment type="caution">
    <text evidence="1">The sequence shown here is derived from an EMBL/GenBank/DDBJ whole genome shotgun (WGS) entry which is preliminary data.</text>
</comment>
<evidence type="ECO:0000313" key="1">
    <source>
        <dbReference type="EMBL" id="MDL5042613.1"/>
    </source>
</evidence>
<evidence type="ECO:0000313" key="2">
    <source>
        <dbReference type="Proteomes" id="UP001529255"/>
    </source>
</evidence>
<reference evidence="1 2" key="1">
    <citation type="submission" date="2023-06" db="EMBL/GenBank/DDBJ databases">
        <title>A potential novel species of Streptococcus isolated from human milk sample.</title>
        <authorList>
            <person name="Nguyen H.V."/>
            <person name="Trinh A.T.V."/>
            <person name="Hoang A.T.L."/>
            <person name="Bui L.N.H."/>
            <person name="Tran Q.T.L."/>
            <person name="Trinh T."/>
        </authorList>
    </citation>
    <scope>NUCLEOTIDE SEQUENCE [LARGE SCALE GENOMIC DNA]</scope>
    <source>
        <strain evidence="1 2">VTCC 12812</strain>
    </source>
</reference>
<protein>
    <recommendedName>
        <fullName evidence="3">Phage protein</fullName>
    </recommendedName>
</protein>
<proteinExistence type="predicted"/>
<dbReference type="RefSeq" id="WP_285955286.1">
    <property type="nucleotide sequence ID" value="NZ_JASUZV010000001.1"/>
</dbReference>
<gene>
    <name evidence="1" type="ORF">QRD39_00615</name>
</gene>
<dbReference type="EMBL" id="JASUZV010000001">
    <property type="protein sequence ID" value="MDL5042613.1"/>
    <property type="molecule type" value="Genomic_DNA"/>
</dbReference>
<organism evidence="1 2">
    <name type="scientific">Streptococcus raffinosi</name>
    <dbReference type="NCBI Taxonomy" id="3053355"/>
    <lineage>
        <taxon>Bacteria</taxon>
        <taxon>Bacillati</taxon>
        <taxon>Bacillota</taxon>
        <taxon>Bacilli</taxon>
        <taxon>Lactobacillales</taxon>
        <taxon>Streptococcaceae</taxon>
        <taxon>Streptococcus</taxon>
    </lineage>
</organism>
<dbReference type="Proteomes" id="UP001529255">
    <property type="component" value="Unassembled WGS sequence"/>
</dbReference>
<accession>A0ABT7LSW0</accession>
<name>A0ABT7LSW0_9STRE</name>
<keyword evidence="2" id="KW-1185">Reference proteome</keyword>
<sequence>MGFKVVTTYSDFVSACSDFYYGKNFKDLSDDIKERLNEIYDGRECVDGEGCNPDDIWVNGFDEWTLEETLVDNLELLSNQEFRELKGESMISEWVDENIEQIESAISELGYEFLGRDGIESWYVLR</sequence>
<evidence type="ECO:0008006" key="3">
    <source>
        <dbReference type="Google" id="ProtNLM"/>
    </source>
</evidence>